<evidence type="ECO:0000259" key="10">
    <source>
        <dbReference type="PROSITE" id="PS51669"/>
    </source>
</evidence>
<dbReference type="Gene3D" id="3.40.50.740">
    <property type="match status" value="1"/>
</dbReference>
<feature type="domain" description="4Fe-4S Mo/W bis-MGD-type" evidence="10">
    <location>
        <begin position="239"/>
        <end position="296"/>
    </location>
</feature>
<dbReference type="Gene3D" id="2.40.40.20">
    <property type="match status" value="1"/>
</dbReference>
<dbReference type="Gene3D" id="3.10.20.740">
    <property type="match status" value="1"/>
</dbReference>
<dbReference type="InterPro" id="IPR001041">
    <property type="entry name" value="2Fe-2S_ferredoxin-type"/>
</dbReference>
<dbReference type="PROSITE" id="PS51085">
    <property type="entry name" value="2FE2S_FER_2"/>
    <property type="match status" value="1"/>
</dbReference>
<dbReference type="Gene3D" id="2.20.25.90">
    <property type="entry name" value="ADC-like domains"/>
    <property type="match status" value="1"/>
</dbReference>
<dbReference type="SUPFAM" id="SSF53706">
    <property type="entry name" value="Formate dehydrogenase/DMSO reductase, domains 1-3"/>
    <property type="match status" value="1"/>
</dbReference>
<dbReference type="InterPro" id="IPR006656">
    <property type="entry name" value="Mopterin_OxRdtase"/>
</dbReference>
<gene>
    <name evidence="12" type="ordered locus">Sfum_2152</name>
</gene>
<dbReference type="Pfam" id="PF00384">
    <property type="entry name" value="Molybdopterin"/>
    <property type="match status" value="1"/>
</dbReference>
<dbReference type="InParanoid" id="A0LK82"/>
<dbReference type="FunFam" id="3.30.70.20:FF:000035">
    <property type="entry name" value="Iron hydrogenase 1"/>
    <property type="match status" value="1"/>
</dbReference>
<dbReference type="HOGENOM" id="CLU_000422_4_0_7"/>
<dbReference type="SMART" id="SM00926">
    <property type="entry name" value="Molybdop_Fe4S4"/>
    <property type="match status" value="1"/>
</dbReference>
<evidence type="ECO:0000256" key="7">
    <source>
        <dbReference type="SAM" id="MobiDB-lite"/>
    </source>
</evidence>
<dbReference type="Pfam" id="PF04879">
    <property type="entry name" value="Molybdop_Fe4S4"/>
    <property type="match status" value="1"/>
</dbReference>
<dbReference type="GO" id="GO:0046872">
    <property type="term" value="F:metal ion binding"/>
    <property type="evidence" value="ECO:0007669"/>
    <property type="project" value="UniProtKB-KW"/>
</dbReference>
<dbReference type="PROSITE" id="PS51839">
    <property type="entry name" value="4FE4S_HC3"/>
    <property type="match status" value="1"/>
</dbReference>
<evidence type="ECO:0000313" key="13">
    <source>
        <dbReference type="Proteomes" id="UP000001784"/>
    </source>
</evidence>
<dbReference type="eggNOG" id="COG3383">
    <property type="taxonomic scope" value="Bacteria"/>
</dbReference>
<dbReference type="GO" id="GO:0051539">
    <property type="term" value="F:4 iron, 4 sulfur cluster binding"/>
    <property type="evidence" value="ECO:0007669"/>
    <property type="project" value="UniProtKB-KW"/>
</dbReference>
<dbReference type="InterPro" id="IPR017900">
    <property type="entry name" value="4Fe4S_Fe_S_CS"/>
</dbReference>
<evidence type="ECO:0000259" key="11">
    <source>
        <dbReference type="PROSITE" id="PS51839"/>
    </source>
</evidence>
<dbReference type="Proteomes" id="UP000001784">
    <property type="component" value="Chromosome"/>
</dbReference>
<evidence type="ECO:0000256" key="5">
    <source>
        <dbReference type="ARBA" id="ARBA00023004"/>
    </source>
</evidence>
<proteinExistence type="predicted"/>
<evidence type="ECO:0000256" key="4">
    <source>
        <dbReference type="ARBA" id="ARBA00022737"/>
    </source>
</evidence>
<dbReference type="RefSeq" id="WP_011699003.1">
    <property type="nucleotide sequence ID" value="NC_008554.1"/>
</dbReference>
<dbReference type="Gene3D" id="3.40.228.10">
    <property type="entry name" value="Dimethylsulfoxide Reductase, domain 2"/>
    <property type="match status" value="1"/>
</dbReference>
<dbReference type="PROSITE" id="PS51379">
    <property type="entry name" value="4FE4S_FER_2"/>
    <property type="match status" value="2"/>
</dbReference>
<dbReference type="STRING" id="335543.Sfum_2152"/>
<evidence type="ECO:0000256" key="6">
    <source>
        <dbReference type="ARBA" id="ARBA00023014"/>
    </source>
</evidence>
<dbReference type="InterPro" id="IPR017896">
    <property type="entry name" value="4Fe4S_Fe-S-bd"/>
</dbReference>
<evidence type="ECO:0000256" key="3">
    <source>
        <dbReference type="ARBA" id="ARBA00022723"/>
    </source>
</evidence>
<dbReference type="Pfam" id="PF13510">
    <property type="entry name" value="Fer2_4"/>
    <property type="match status" value="1"/>
</dbReference>
<dbReference type="CDD" id="cd00207">
    <property type="entry name" value="fer2"/>
    <property type="match status" value="1"/>
</dbReference>
<dbReference type="SUPFAM" id="SSF54292">
    <property type="entry name" value="2Fe-2S ferredoxin-like"/>
    <property type="match status" value="1"/>
</dbReference>
<dbReference type="PANTHER" id="PTHR43105">
    <property type="entry name" value="RESPIRATORY NITRATE REDUCTASE"/>
    <property type="match status" value="1"/>
</dbReference>
<evidence type="ECO:0000259" key="9">
    <source>
        <dbReference type="PROSITE" id="PS51379"/>
    </source>
</evidence>
<dbReference type="Gene3D" id="3.30.70.20">
    <property type="match status" value="1"/>
</dbReference>
<keyword evidence="3" id="KW-0479">Metal-binding</keyword>
<dbReference type="EMBL" id="CP000478">
    <property type="protein sequence ID" value="ABK17834.1"/>
    <property type="molecule type" value="Genomic_DNA"/>
</dbReference>
<dbReference type="InterPro" id="IPR050123">
    <property type="entry name" value="Prok_molybdopt-oxidoreductase"/>
</dbReference>
<dbReference type="GO" id="GO:0016491">
    <property type="term" value="F:oxidoreductase activity"/>
    <property type="evidence" value="ECO:0007669"/>
    <property type="project" value="InterPro"/>
</dbReference>
<dbReference type="SUPFAM" id="SSF54862">
    <property type="entry name" value="4Fe-4S ferredoxins"/>
    <property type="match status" value="1"/>
</dbReference>
<keyword evidence="4" id="KW-0677">Repeat</keyword>
<dbReference type="InterPro" id="IPR006963">
    <property type="entry name" value="Mopterin_OxRdtase_4Fe-4S_dom"/>
</dbReference>
<dbReference type="PROSITE" id="PS00198">
    <property type="entry name" value="4FE4S_FER_1"/>
    <property type="match status" value="1"/>
</dbReference>
<protein>
    <submittedName>
        <fullName evidence="12">Molybdopterin oxidoreductase</fullName>
    </submittedName>
</protein>
<evidence type="ECO:0000259" key="8">
    <source>
        <dbReference type="PROSITE" id="PS51085"/>
    </source>
</evidence>
<dbReference type="Pfam" id="PF10588">
    <property type="entry name" value="NADH-G_4Fe-4S_3"/>
    <property type="match status" value="1"/>
</dbReference>
<feature type="domain" description="2Fe-2S ferredoxin-type" evidence="8">
    <location>
        <begin position="1"/>
        <end position="77"/>
    </location>
</feature>
<feature type="domain" description="4Fe-4S His(Cys)3-ligated-type" evidence="11">
    <location>
        <begin position="77"/>
        <end position="116"/>
    </location>
</feature>
<dbReference type="PIRSF" id="PIRSF036643">
    <property type="entry name" value="FDH_alpha"/>
    <property type="match status" value="1"/>
</dbReference>
<sequence>MTFWIDGRQVRAKSGLTVMEAADELGVVIPRLCFHPALRPSGSCRLCAVEIDDFRGLPAACSTPVEPGMRVRTATARVLDFRREMLRVILQDHPRECLGCPRNGTCELQRLVETVGIDFPYSPEEFGRHRAEQAGRYFERDYDLCVRCGRCVRVCHEVRGAKAIVFREKHGRQEVGTPFDRPLAETGCQFCGACVDVCPVGALREKLPPDGSGGLQEMSQGCGELSSIVMALYRKELPRSVKTSVCPVCSAGCSMEFEMAGGDGIIRVRPSVGEASNRGQACVQGRFLLKEYLGRSDRLLMPMIRENGSFRETGWDAALDFIADRFLSYRPEETAVLTDGRCTNEELRSLREFSRMVLRTDAFGCVCPPGHAAASEILRETTGTPGGMGCLQELERSDCILLLGLNPPASWPIAGTRLREAALGGTKLVAANPCKVGAARFADVHLQHYPGTETILVSGLIRLLLDRNEVHPDIAGRWETELKALGEHLSSFHPGEVSRITGVSPEDLVEAACLIGRSETLSVLYGLGVAASPRVAETVRAMLALLQIKGNLGKPGCVVAPLYGNGNLLGAWEAGMASGHLSGLPAQGGAYRSGPFDVLAAIDSGKIRALYLACESLEGDALDSIGPLLGKAEFVVVHDVAIPRAISRAQGGVGDVYLPMAAALEKGGSYLAGGRKVRRIEPVVAPPGEARSVVWVVTELARRMHARGFDSMDSPVSADESKSCVPACTAESQGCDRGGPRPTDLCPAEPGGEPAQRWIGWKPDDPGTPEDPRDAEYPFAVIVKEALRPYCLGPLLARESAAFFGSDEELEMNPADVFGMGMSAGDAARVVTRHGEWEGRIRINDLIPVKTLAVSGSIVRLHVDLRDIAGGAFAARVVKR</sequence>
<feature type="region of interest" description="Disordered" evidence="7">
    <location>
        <begin position="749"/>
        <end position="771"/>
    </location>
</feature>
<dbReference type="AlphaFoldDB" id="A0LK82"/>
<name>A0LK82_SYNFM</name>
<dbReference type="InterPro" id="IPR036010">
    <property type="entry name" value="2Fe-2S_ferredoxin-like_sf"/>
</dbReference>
<organism evidence="12 13">
    <name type="scientific">Syntrophobacter fumaroxidans (strain DSM 10017 / MPOB)</name>
    <dbReference type="NCBI Taxonomy" id="335543"/>
    <lineage>
        <taxon>Bacteria</taxon>
        <taxon>Pseudomonadati</taxon>
        <taxon>Thermodesulfobacteriota</taxon>
        <taxon>Syntrophobacteria</taxon>
        <taxon>Syntrophobacterales</taxon>
        <taxon>Syntrophobacteraceae</taxon>
        <taxon>Syntrophobacter</taxon>
    </lineage>
</organism>
<feature type="compositionally biased region" description="Basic and acidic residues" evidence="7">
    <location>
        <begin position="762"/>
        <end position="771"/>
    </location>
</feature>
<dbReference type="InterPro" id="IPR009010">
    <property type="entry name" value="Asp_de-COase-like_dom_sf"/>
</dbReference>
<feature type="domain" description="4Fe-4S ferredoxin-type" evidence="9">
    <location>
        <begin position="180"/>
        <end position="208"/>
    </location>
</feature>
<dbReference type="GO" id="GO:0016020">
    <property type="term" value="C:membrane"/>
    <property type="evidence" value="ECO:0007669"/>
    <property type="project" value="TreeGrafter"/>
</dbReference>
<accession>A0LK82</accession>
<feature type="domain" description="4Fe-4S ferredoxin-type" evidence="9">
    <location>
        <begin position="136"/>
        <end position="167"/>
    </location>
</feature>
<keyword evidence="5" id="KW-0408">Iron</keyword>
<keyword evidence="2" id="KW-0001">2Fe-2S</keyword>
<dbReference type="SUPFAM" id="SSF50692">
    <property type="entry name" value="ADC-like"/>
    <property type="match status" value="1"/>
</dbReference>
<dbReference type="PROSITE" id="PS51669">
    <property type="entry name" value="4FE4S_MOW_BIS_MGD"/>
    <property type="match status" value="1"/>
</dbReference>
<dbReference type="InterPro" id="IPR019574">
    <property type="entry name" value="NADH_UbQ_OxRdtase_Gsu_4Fe4S-bd"/>
</dbReference>
<dbReference type="PANTHER" id="PTHR43105:SF10">
    <property type="entry name" value="NADH-QUINONE OXIDOREDUCTASE SUBUNIT G"/>
    <property type="match status" value="1"/>
</dbReference>
<dbReference type="GO" id="GO:0051537">
    <property type="term" value="F:2 iron, 2 sulfur cluster binding"/>
    <property type="evidence" value="ECO:0007669"/>
    <property type="project" value="UniProtKB-KW"/>
</dbReference>
<dbReference type="KEGG" id="sfu:Sfum_2152"/>
<keyword evidence="1" id="KW-0004">4Fe-4S</keyword>
<evidence type="ECO:0000256" key="2">
    <source>
        <dbReference type="ARBA" id="ARBA00022714"/>
    </source>
</evidence>
<evidence type="ECO:0000256" key="1">
    <source>
        <dbReference type="ARBA" id="ARBA00022485"/>
    </source>
</evidence>
<keyword evidence="6" id="KW-0411">Iron-sulfur</keyword>
<evidence type="ECO:0000313" key="12">
    <source>
        <dbReference type="EMBL" id="ABK17834.1"/>
    </source>
</evidence>
<dbReference type="SMART" id="SM00929">
    <property type="entry name" value="NADH-G_4Fe-4S_3"/>
    <property type="match status" value="1"/>
</dbReference>
<dbReference type="Pfam" id="PF12838">
    <property type="entry name" value="Fer4_7"/>
    <property type="match status" value="1"/>
</dbReference>
<keyword evidence="13" id="KW-1185">Reference proteome</keyword>
<reference evidence="12 13" key="1">
    <citation type="submission" date="2006-10" db="EMBL/GenBank/DDBJ databases">
        <title>Complete sequence of Syntrophobacter fumaroxidans MPOB.</title>
        <authorList>
            <consortium name="US DOE Joint Genome Institute"/>
            <person name="Copeland A."/>
            <person name="Lucas S."/>
            <person name="Lapidus A."/>
            <person name="Barry K."/>
            <person name="Detter J.C."/>
            <person name="Glavina del Rio T."/>
            <person name="Hammon N."/>
            <person name="Israni S."/>
            <person name="Pitluck S."/>
            <person name="Goltsman E.G."/>
            <person name="Martinez M."/>
            <person name="Schmutz J."/>
            <person name="Larimer F."/>
            <person name="Land M."/>
            <person name="Hauser L."/>
            <person name="Kyrpides N."/>
            <person name="Kim E."/>
            <person name="Boone D.R."/>
            <person name="Brockman F."/>
            <person name="Culley D."/>
            <person name="Ferry J."/>
            <person name="Gunsalus R."/>
            <person name="McInerney M.J."/>
            <person name="Morrison M."/>
            <person name="Plugge C."/>
            <person name="Rohlin L."/>
            <person name="Scholten J."/>
            <person name="Sieber J."/>
            <person name="Stams A.J.M."/>
            <person name="Worm P."/>
            <person name="Henstra A.M."/>
            <person name="Richardson P."/>
        </authorList>
    </citation>
    <scope>NUCLEOTIDE SEQUENCE [LARGE SCALE GENOMIC DNA]</scope>
    <source>
        <strain evidence="13">DSM 10017 / MPOB</strain>
    </source>
</reference>